<dbReference type="InterPro" id="IPR027417">
    <property type="entry name" value="P-loop_NTPase"/>
</dbReference>
<comment type="caution">
    <text evidence="2">The sequence shown here is derived from an EMBL/GenBank/DDBJ whole genome shotgun (WGS) entry which is preliminary data.</text>
</comment>
<reference evidence="2 3" key="1">
    <citation type="submission" date="2021-11" db="EMBL/GenBank/DDBJ databases">
        <title>Draft genome sequence of Actinomycetospora sp. SF1 isolated from the rhizosphere soil.</title>
        <authorList>
            <person name="Duangmal K."/>
            <person name="Chantavorakit T."/>
        </authorList>
    </citation>
    <scope>NUCLEOTIDE SEQUENCE [LARGE SCALE GENOMIC DNA]</scope>
    <source>
        <strain evidence="2 3">TBRC 5722</strain>
    </source>
</reference>
<sequence>MCAPGRTPAKRRLSPTGHRSTPGDGAPFPVSLARIETITAADLLARARAAPPRAGAVRLVGVDGFSGAGKTTLAVDLRRADPTLTVLSVETFYLGWDGLAVGPRRAHDQLVAPLTRGEVPVVEPWDWRHDRVAHPRPRPVGPVVVLEGCGAGAEPLRGASSLLVWVDAEPDERERRLHARDDWEVYAPHRAAFERQEQALAAVEGTRAAADVVVTRASDGTWLRGRPGDPESVRSGP</sequence>
<dbReference type="Proteomes" id="UP001199469">
    <property type="component" value="Unassembled WGS sequence"/>
</dbReference>
<accession>A0ABS8P454</accession>
<dbReference type="EMBL" id="JAJNDB010000001">
    <property type="protein sequence ID" value="MCD2193023.1"/>
    <property type="molecule type" value="Genomic_DNA"/>
</dbReference>
<evidence type="ECO:0000313" key="2">
    <source>
        <dbReference type="EMBL" id="MCD2193023.1"/>
    </source>
</evidence>
<dbReference type="Gene3D" id="3.40.50.300">
    <property type="entry name" value="P-loop containing nucleotide triphosphate hydrolases"/>
    <property type="match status" value="1"/>
</dbReference>
<proteinExistence type="predicted"/>
<dbReference type="RefSeq" id="WP_230730678.1">
    <property type="nucleotide sequence ID" value="NZ_JAJNDB010000001.1"/>
</dbReference>
<evidence type="ECO:0008006" key="4">
    <source>
        <dbReference type="Google" id="ProtNLM"/>
    </source>
</evidence>
<gene>
    <name evidence="2" type="ORF">LQ327_06420</name>
</gene>
<protein>
    <recommendedName>
        <fullName evidence="4">Uridine kinase</fullName>
    </recommendedName>
</protein>
<evidence type="ECO:0000313" key="3">
    <source>
        <dbReference type="Proteomes" id="UP001199469"/>
    </source>
</evidence>
<keyword evidence="3" id="KW-1185">Reference proteome</keyword>
<name>A0ABS8P454_9PSEU</name>
<evidence type="ECO:0000256" key="1">
    <source>
        <dbReference type="SAM" id="MobiDB-lite"/>
    </source>
</evidence>
<dbReference type="SUPFAM" id="SSF52540">
    <property type="entry name" value="P-loop containing nucleoside triphosphate hydrolases"/>
    <property type="match status" value="1"/>
</dbReference>
<organism evidence="2 3">
    <name type="scientific">Actinomycetospora endophytica</name>
    <dbReference type="NCBI Taxonomy" id="2291215"/>
    <lineage>
        <taxon>Bacteria</taxon>
        <taxon>Bacillati</taxon>
        <taxon>Actinomycetota</taxon>
        <taxon>Actinomycetes</taxon>
        <taxon>Pseudonocardiales</taxon>
        <taxon>Pseudonocardiaceae</taxon>
        <taxon>Actinomycetospora</taxon>
    </lineage>
</organism>
<feature type="region of interest" description="Disordered" evidence="1">
    <location>
        <begin position="1"/>
        <end position="28"/>
    </location>
</feature>